<evidence type="ECO:0000313" key="2">
    <source>
        <dbReference type="EMBL" id="RUP16105.1"/>
    </source>
</evidence>
<name>A0A433B9N5_9FUNG</name>
<keyword evidence="3" id="KW-1185">Reference proteome</keyword>
<proteinExistence type="predicted"/>
<gene>
    <name evidence="2" type="ORF">BC936DRAFT_139548</name>
</gene>
<dbReference type="AlphaFoldDB" id="A0A433B9N5"/>
<evidence type="ECO:0000313" key="3">
    <source>
        <dbReference type="Proteomes" id="UP000268093"/>
    </source>
</evidence>
<feature type="region of interest" description="Disordered" evidence="1">
    <location>
        <begin position="1"/>
        <end position="21"/>
    </location>
</feature>
<reference evidence="2 3" key="1">
    <citation type="journal article" date="2018" name="New Phytol.">
        <title>Phylogenomics of Endogonaceae and evolution of mycorrhizas within Mucoromycota.</title>
        <authorList>
            <person name="Chang Y."/>
            <person name="Desiro A."/>
            <person name="Na H."/>
            <person name="Sandor L."/>
            <person name="Lipzen A."/>
            <person name="Clum A."/>
            <person name="Barry K."/>
            <person name="Grigoriev I.V."/>
            <person name="Martin F.M."/>
            <person name="Stajich J.E."/>
            <person name="Smith M.E."/>
            <person name="Bonito G."/>
            <person name="Spatafora J.W."/>
        </authorList>
    </citation>
    <scope>NUCLEOTIDE SEQUENCE [LARGE SCALE GENOMIC DNA]</scope>
    <source>
        <strain evidence="2 3">GMNB39</strain>
    </source>
</reference>
<dbReference type="Proteomes" id="UP000268093">
    <property type="component" value="Unassembled WGS sequence"/>
</dbReference>
<comment type="caution">
    <text evidence="2">The sequence shown here is derived from an EMBL/GenBank/DDBJ whole genome shotgun (WGS) entry which is preliminary data.</text>
</comment>
<sequence length="71" mass="7738">MHNPCKLSHRRTRPDHDTVSEGASLVDTTGFFTGYAAIMPNTSTARAKTSCTPVEPYRYSTKSGESVYGPV</sequence>
<organism evidence="2 3">
    <name type="scientific">Jimgerdemannia flammicorona</name>
    <dbReference type="NCBI Taxonomy" id="994334"/>
    <lineage>
        <taxon>Eukaryota</taxon>
        <taxon>Fungi</taxon>
        <taxon>Fungi incertae sedis</taxon>
        <taxon>Mucoromycota</taxon>
        <taxon>Mucoromycotina</taxon>
        <taxon>Endogonomycetes</taxon>
        <taxon>Endogonales</taxon>
        <taxon>Endogonaceae</taxon>
        <taxon>Jimgerdemannia</taxon>
    </lineage>
</organism>
<evidence type="ECO:0000256" key="1">
    <source>
        <dbReference type="SAM" id="MobiDB-lite"/>
    </source>
</evidence>
<dbReference type="EMBL" id="RBNI01015294">
    <property type="protein sequence ID" value="RUP16105.1"/>
    <property type="molecule type" value="Genomic_DNA"/>
</dbReference>
<protein>
    <submittedName>
        <fullName evidence="2">Uncharacterized protein</fullName>
    </submittedName>
</protein>
<accession>A0A433B9N5</accession>